<evidence type="ECO:0000256" key="4">
    <source>
        <dbReference type="ARBA" id="ARBA00022729"/>
    </source>
</evidence>
<keyword evidence="3" id="KW-0165">Cleavage on pair of basic residues</keyword>
<evidence type="ECO:0000256" key="1">
    <source>
        <dbReference type="ARBA" id="ARBA00009034"/>
    </source>
</evidence>
<keyword evidence="9" id="KW-1185">Reference proteome</keyword>
<dbReference type="PANTHER" id="PTHR13647:SF4">
    <property type="entry name" value="INSULIN-LIKE PEPTIDE 1-RELATED"/>
    <property type="match status" value="1"/>
</dbReference>
<keyword evidence="4 6" id="KW-0732">Signal</keyword>
<comment type="subunit">
    <text evidence="2">Heterodimer of a B chain and an A chain linked by two disulfide bonds.</text>
</comment>
<evidence type="ECO:0000256" key="3">
    <source>
        <dbReference type="ARBA" id="ARBA00022685"/>
    </source>
</evidence>
<feature type="signal peptide" evidence="6">
    <location>
        <begin position="1"/>
        <end position="30"/>
    </location>
</feature>
<feature type="chain" id="PRO_5012565868" evidence="6">
    <location>
        <begin position="31"/>
        <end position="153"/>
    </location>
</feature>
<reference evidence="8 9" key="1">
    <citation type="submission" date="2015-04" db="EMBL/GenBank/DDBJ databases">
        <authorList>
            <person name="Syromyatnikov M.Y."/>
            <person name="Popov V.N."/>
        </authorList>
    </citation>
    <scope>NUCLEOTIDE SEQUENCE [LARGE SCALE GENOMIC DNA]</scope>
</reference>
<keyword evidence="5" id="KW-1015">Disulfide bond</keyword>
<dbReference type="AlphaFoldDB" id="A0A1J1I5N2"/>
<evidence type="ECO:0000256" key="2">
    <source>
        <dbReference type="ARBA" id="ARBA00011207"/>
    </source>
</evidence>
<proteinExistence type="inferred from homology"/>
<organism evidence="8 9">
    <name type="scientific">Clunio marinus</name>
    <dbReference type="NCBI Taxonomy" id="568069"/>
    <lineage>
        <taxon>Eukaryota</taxon>
        <taxon>Metazoa</taxon>
        <taxon>Ecdysozoa</taxon>
        <taxon>Arthropoda</taxon>
        <taxon>Hexapoda</taxon>
        <taxon>Insecta</taxon>
        <taxon>Pterygota</taxon>
        <taxon>Neoptera</taxon>
        <taxon>Endopterygota</taxon>
        <taxon>Diptera</taxon>
        <taxon>Nematocera</taxon>
        <taxon>Chironomoidea</taxon>
        <taxon>Chironomidae</taxon>
        <taxon>Clunio</taxon>
    </lineage>
</organism>
<evidence type="ECO:0000313" key="9">
    <source>
        <dbReference type="Proteomes" id="UP000183832"/>
    </source>
</evidence>
<comment type="similarity">
    <text evidence="1">Belongs to the insulin family.</text>
</comment>
<dbReference type="SUPFAM" id="SSF56994">
    <property type="entry name" value="Insulin-like"/>
    <property type="match status" value="1"/>
</dbReference>
<dbReference type="OrthoDB" id="10019596at2759"/>
<dbReference type="SMART" id="SM00078">
    <property type="entry name" value="IlGF"/>
    <property type="match status" value="1"/>
</dbReference>
<feature type="domain" description="Insulin-like" evidence="7">
    <location>
        <begin position="47"/>
        <end position="151"/>
    </location>
</feature>
<dbReference type="PANTHER" id="PTHR13647">
    <property type="entry name" value="INSULIN-LIKE PEPTIDE 2-RELATED"/>
    <property type="match status" value="1"/>
</dbReference>
<dbReference type="EMBL" id="CVRI01000037">
    <property type="protein sequence ID" value="CRK93689.1"/>
    <property type="molecule type" value="Genomic_DNA"/>
</dbReference>
<protein>
    <submittedName>
        <fullName evidence="8">CLUMA_CG007218, isoform A</fullName>
    </submittedName>
</protein>
<dbReference type="Pfam" id="PF00049">
    <property type="entry name" value="Insulin"/>
    <property type="match status" value="1"/>
</dbReference>
<name>A0A1J1I5N2_9DIPT</name>
<evidence type="ECO:0000256" key="5">
    <source>
        <dbReference type="ARBA" id="ARBA00023157"/>
    </source>
</evidence>
<accession>A0A1J1I5N2</accession>
<evidence type="ECO:0000259" key="7">
    <source>
        <dbReference type="SMART" id="SM00078"/>
    </source>
</evidence>
<dbReference type="InterPro" id="IPR036438">
    <property type="entry name" value="Insulin-like_sf"/>
</dbReference>
<gene>
    <name evidence="8" type="ORF">CLUMA_CG007218</name>
</gene>
<dbReference type="PRINTS" id="PR00276">
    <property type="entry name" value="INSULINFAMLY"/>
</dbReference>
<dbReference type="GO" id="GO:0005576">
    <property type="term" value="C:extracellular region"/>
    <property type="evidence" value="ECO:0007669"/>
    <property type="project" value="InterPro"/>
</dbReference>
<dbReference type="InterPro" id="IPR022352">
    <property type="entry name" value="Ins/IGF/rlx"/>
</dbReference>
<evidence type="ECO:0000313" key="8">
    <source>
        <dbReference type="EMBL" id="CRK93689.1"/>
    </source>
</evidence>
<dbReference type="Proteomes" id="UP000183832">
    <property type="component" value="Unassembled WGS sequence"/>
</dbReference>
<sequence length="153" mass="17758">MMNFLRRTTNLNGMQLLLILLISFAARTFCAVTEEDISAAMYEAGTNRYCGDKLNKAIKYFCKAHNKALILQQMSIHKKTLDNSGFDFESFDLDRVDDAGDFGRSRYNVDDSYYSNDLQFMWPSQAHRRRRGVIEECCKRACHPSDLIRYCPQ</sequence>
<dbReference type="InterPro" id="IPR016179">
    <property type="entry name" value="Insulin-like"/>
</dbReference>
<evidence type="ECO:0000256" key="6">
    <source>
        <dbReference type="SAM" id="SignalP"/>
    </source>
</evidence>
<dbReference type="Gene3D" id="1.10.100.10">
    <property type="entry name" value="Insulin-like"/>
    <property type="match status" value="1"/>
</dbReference>
<dbReference type="GO" id="GO:0005179">
    <property type="term" value="F:hormone activity"/>
    <property type="evidence" value="ECO:0007669"/>
    <property type="project" value="InterPro"/>
</dbReference>